<dbReference type="GO" id="GO:0004497">
    <property type="term" value="F:monooxygenase activity"/>
    <property type="evidence" value="ECO:0007669"/>
    <property type="project" value="UniProtKB-KW"/>
</dbReference>
<keyword evidence="4" id="KW-0503">Monooxygenase</keyword>
<evidence type="ECO:0000256" key="4">
    <source>
        <dbReference type="ARBA" id="ARBA00023033"/>
    </source>
</evidence>
<dbReference type="GO" id="GO:0016705">
    <property type="term" value="F:oxidoreductase activity, acting on paired donors, with incorporation or reduction of molecular oxygen"/>
    <property type="evidence" value="ECO:0007669"/>
    <property type="project" value="InterPro"/>
</dbReference>
<evidence type="ECO:0000256" key="3">
    <source>
        <dbReference type="ARBA" id="ARBA00023002"/>
    </source>
</evidence>
<dbReference type="InterPro" id="IPR051260">
    <property type="entry name" value="Diverse_substr_monoxygenases"/>
</dbReference>
<dbReference type="SUPFAM" id="SSF51679">
    <property type="entry name" value="Bacterial luciferase-like"/>
    <property type="match status" value="1"/>
</dbReference>
<keyword evidence="1" id="KW-0285">Flavoprotein</keyword>
<evidence type="ECO:0000313" key="7">
    <source>
        <dbReference type="Proteomes" id="UP000824190"/>
    </source>
</evidence>
<keyword evidence="2" id="KW-0288">FMN</keyword>
<dbReference type="PANTHER" id="PTHR30011">
    <property type="entry name" value="ALKANESULFONATE MONOOXYGENASE-RELATED"/>
    <property type="match status" value="1"/>
</dbReference>
<comment type="caution">
    <text evidence="6">The sequence shown here is derived from an EMBL/GenBank/DDBJ whole genome shotgun (WGS) entry which is preliminary data.</text>
</comment>
<accession>A0A9D1RN41</accession>
<dbReference type="InterPro" id="IPR036661">
    <property type="entry name" value="Luciferase-like_sf"/>
</dbReference>
<organism evidence="6 7">
    <name type="scientific">Candidatus Corynebacterium avicola</name>
    <dbReference type="NCBI Taxonomy" id="2838527"/>
    <lineage>
        <taxon>Bacteria</taxon>
        <taxon>Bacillati</taxon>
        <taxon>Actinomycetota</taxon>
        <taxon>Actinomycetes</taxon>
        <taxon>Mycobacteriales</taxon>
        <taxon>Corynebacteriaceae</taxon>
        <taxon>Corynebacterium</taxon>
    </lineage>
</organism>
<evidence type="ECO:0000313" key="6">
    <source>
        <dbReference type="EMBL" id="HIW91416.1"/>
    </source>
</evidence>
<dbReference type="InterPro" id="IPR011251">
    <property type="entry name" value="Luciferase-like_dom"/>
</dbReference>
<gene>
    <name evidence="6" type="ORF">H9870_07130</name>
</gene>
<protein>
    <submittedName>
        <fullName evidence="6">TIGR03571 family LLM class oxidoreductase</fullName>
        <ecNumber evidence="6">1.-.-.-</ecNumber>
    </submittedName>
</protein>
<proteinExistence type="predicted"/>
<name>A0A9D1RN41_9CORY</name>
<dbReference type="EMBL" id="DXGC01000066">
    <property type="protein sequence ID" value="HIW91416.1"/>
    <property type="molecule type" value="Genomic_DNA"/>
</dbReference>
<dbReference type="InterPro" id="IPR020020">
    <property type="entry name" value="Luciferase-type_oxidoreductase"/>
</dbReference>
<evidence type="ECO:0000259" key="5">
    <source>
        <dbReference type="Pfam" id="PF00296"/>
    </source>
</evidence>
<dbReference type="PANTHER" id="PTHR30011:SF16">
    <property type="entry name" value="C2H2 FINGER DOMAIN TRANSCRIPTION FACTOR (EUROFUNG)-RELATED"/>
    <property type="match status" value="1"/>
</dbReference>
<dbReference type="Gene3D" id="3.20.20.30">
    <property type="entry name" value="Luciferase-like domain"/>
    <property type="match status" value="1"/>
</dbReference>
<dbReference type="NCBIfam" id="TIGR03571">
    <property type="entry name" value="lucif_BA3436"/>
    <property type="match status" value="1"/>
</dbReference>
<reference evidence="6" key="2">
    <citation type="submission" date="2021-04" db="EMBL/GenBank/DDBJ databases">
        <authorList>
            <person name="Gilroy R."/>
        </authorList>
    </citation>
    <scope>NUCLEOTIDE SEQUENCE</scope>
    <source>
        <strain evidence="6">CHK32-1732</strain>
    </source>
</reference>
<feature type="domain" description="Luciferase-like" evidence="5">
    <location>
        <begin position="33"/>
        <end position="236"/>
    </location>
</feature>
<dbReference type="Proteomes" id="UP000824190">
    <property type="component" value="Unassembled WGS sequence"/>
</dbReference>
<reference evidence="6" key="1">
    <citation type="journal article" date="2021" name="PeerJ">
        <title>Extensive microbial diversity within the chicken gut microbiome revealed by metagenomics and culture.</title>
        <authorList>
            <person name="Gilroy R."/>
            <person name="Ravi A."/>
            <person name="Getino M."/>
            <person name="Pursley I."/>
            <person name="Horton D.L."/>
            <person name="Alikhan N.F."/>
            <person name="Baker D."/>
            <person name="Gharbi K."/>
            <person name="Hall N."/>
            <person name="Watson M."/>
            <person name="Adriaenssens E.M."/>
            <person name="Foster-Nyarko E."/>
            <person name="Jarju S."/>
            <person name="Secka A."/>
            <person name="Antonio M."/>
            <person name="Oren A."/>
            <person name="Chaudhuri R.R."/>
            <person name="La Ragione R."/>
            <person name="Hildebrand F."/>
            <person name="Pallen M.J."/>
        </authorList>
    </citation>
    <scope>NUCLEOTIDE SEQUENCE</scope>
    <source>
        <strain evidence="6">CHK32-1732</strain>
    </source>
</reference>
<dbReference type="EC" id="1.-.-.-" evidence="6"/>
<keyword evidence="3 6" id="KW-0560">Oxidoreductase</keyword>
<sequence length="315" mass="34489">MQVSDVPPTTVPGWRRTFAEGELTLGLSPVTPDGDLERQVGLVQAAEDAGFAAVWCRDIPLNVETFGDVGQIHDPFMYLTWLAAHTEKIALGTAAVVLPLAHPLLLAKRSAGLDRLSDGRFLMGVASGDRPEEFAAFDLDKGDRGEVFREHLEVLKKGWTSQMRPVRWSRGRMGGAEVVPKPSASGVPLLTVGSCLQTTEFNAAHSDGWLTYHRNLPAQKVTVEKWRASCEEQGQGFKPVGESLWIDLAEDPAYPAEGRDFGFRIGREALLELLATQKELGLNHVMISLRHGDRPVEDSLAELAEYVVPEFPALG</sequence>
<dbReference type="Pfam" id="PF00296">
    <property type="entry name" value="Bac_luciferase"/>
    <property type="match status" value="1"/>
</dbReference>
<evidence type="ECO:0000256" key="1">
    <source>
        <dbReference type="ARBA" id="ARBA00022630"/>
    </source>
</evidence>
<dbReference type="AlphaFoldDB" id="A0A9D1RN41"/>
<evidence type="ECO:0000256" key="2">
    <source>
        <dbReference type="ARBA" id="ARBA00022643"/>
    </source>
</evidence>